<dbReference type="NCBIfam" id="TIGR00231">
    <property type="entry name" value="small_GTP"/>
    <property type="match status" value="1"/>
</dbReference>
<dbReference type="GO" id="GO:0005525">
    <property type="term" value="F:GTP binding"/>
    <property type="evidence" value="ECO:0007669"/>
    <property type="project" value="UniProtKB-KW"/>
</dbReference>
<dbReference type="Pfam" id="PF03407">
    <property type="entry name" value="Nucleotid_trans"/>
    <property type="match status" value="1"/>
</dbReference>
<dbReference type="Proteomes" id="UP001152561">
    <property type="component" value="Unassembled WGS sequence"/>
</dbReference>
<dbReference type="FunFam" id="3.40.50.300:FF:000118">
    <property type="entry name" value="Rho-related GTP-binding protein RhoG"/>
    <property type="match status" value="1"/>
</dbReference>
<reference evidence="5" key="1">
    <citation type="journal article" date="2023" name="Proc. Natl. Acad. Sci. U.S.A.">
        <title>Genomic and structural basis for evolution of tropane alkaloid biosynthesis.</title>
        <authorList>
            <person name="Wanga Y.-J."/>
            <person name="Taina T."/>
            <person name="Yua J.-Y."/>
            <person name="Lia J."/>
            <person name="Xua B."/>
            <person name="Chenc J."/>
            <person name="D'Auriad J.C."/>
            <person name="Huanga J.-P."/>
            <person name="Huanga S.-X."/>
        </authorList>
    </citation>
    <scope>NUCLEOTIDE SEQUENCE [LARGE SCALE GENOMIC DNA]</scope>
    <source>
        <strain evidence="5">cv. KIB-2019</strain>
    </source>
</reference>
<organism evidence="4 5">
    <name type="scientific">Anisodus acutangulus</name>
    <dbReference type="NCBI Taxonomy" id="402998"/>
    <lineage>
        <taxon>Eukaryota</taxon>
        <taxon>Viridiplantae</taxon>
        <taxon>Streptophyta</taxon>
        <taxon>Embryophyta</taxon>
        <taxon>Tracheophyta</taxon>
        <taxon>Spermatophyta</taxon>
        <taxon>Magnoliopsida</taxon>
        <taxon>eudicotyledons</taxon>
        <taxon>Gunneridae</taxon>
        <taxon>Pentapetalae</taxon>
        <taxon>asterids</taxon>
        <taxon>lamiids</taxon>
        <taxon>Solanales</taxon>
        <taxon>Solanaceae</taxon>
        <taxon>Solanoideae</taxon>
        <taxon>Hyoscyameae</taxon>
        <taxon>Anisodus</taxon>
    </lineage>
</organism>
<dbReference type="OrthoDB" id="540503at2759"/>
<dbReference type="InterPro" id="IPR005225">
    <property type="entry name" value="Small_GTP-bd"/>
</dbReference>
<dbReference type="EMBL" id="JAJAGQ010000004">
    <property type="protein sequence ID" value="KAJ8565779.1"/>
    <property type="molecule type" value="Genomic_DNA"/>
</dbReference>
<sequence>MNSSTSASNNVPTATGTKFIKCVTVGDGAVGKTCLLISYTSNTFPNDYVPTVFDNFSANVNVDGKIVNLGLWDTAGQEDYNRLRPLSYRGADVFLLAFSLISRPSFENISKKWVAELRHYAPSVPIVLVGTKLDLREDKQFRRDYPGACTISTEQGEELKKQIGAVAYVECSAKTQHNVKAVFDTAIKVMTKYELEEALKNASTEEKTVIITVINKAYVELHNGEYPSMFDLFLDGFWEGEMTRPLMDYLLVVAMDQTAYERCKFRRLHCYRLITDGVDFTGEKMYMSEEFIKMMWRRTKFLMDVLKLGYNFIFTDTDVMWLRNPFLMLNKSKKLDLQMSTDWFNGDPLSNSNSINTGFYYVRSNINTISLFELWYAMRRNSNGMKEQDVLAKLLSQGVNKELGLRIKFLDTLHFGGFCSNNKDIKLVVTVHANCCRSIEAKVADLKNVIMDWKRFKECHVAAGDEERNNSTVGNNFKWSRHISCSNSWHVLNSTLS</sequence>
<feature type="domain" description="Nucleotide-diphospho-sugar transferase" evidence="3">
    <location>
        <begin position="246"/>
        <end position="446"/>
    </location>
</feature>
<dbReference type="InterPro" id="IPR027417">
    <property type="entry name" value="P-loop_NTPase"/>
</dbReference>
<keyword evidence="2" id="KW-0342">GTP-binding</keyword>
<dbReference type="AlphaFoldDB" id="A0A9Q1MW11"/>
<proteinExistence type="predicted"/>
<evidence type="ECO:0000313" key="5">
    <source>
        <dbReference type="Proteomes" id="UP001152561"/>
    </source>
</evidence>
<comment type="caution">
    <text evidence="4">The sequence shown here is derived from an EMBL/GenBank/DDBJ whole genome shotgun (WGS) entry which is preliminary data.</text>
</comment>
<evidence type="ECO:0000313" key="4">
    <source>
        <dbReference type="EMBL" id="KAJ8565779.1"/>
    </source>
</evidence>
<dbReference type="SMART" id="SM00174">
    <property type="entry name" value="RHO"/>
    <property type="match status" value="1"/>
</dbReference>
<keyword evidence="1" id="KW-0547">Nucleotide-binding</keyword>
<dbReference type="PROSITE" id="PS51421">
    <property type="entry name" value="RAS"/>
    <property type="match status" value="1"/>
</dbReference>
<dbReference type="InterPro" id="IPR001806">
    <property type="entry name" value="Small_GTPase"/>
</dbReference>
<dbReference type="PANTHER" id="PTHR46038:SF12">
    <property type="entry name" value="OS03G0731800 PROTEIN"/>
    <property type="match status" value="1"/>
</dbReference>
<dbReference type="SMART" id="SM00175">
    <property type="entry name" value="RAB"/>
    <property type="match status" value="1"/>
</dbReference>
<evidence type="ECO:0000256" key="1">
    <source>
        <dbReference type="ARBA" id="ARBA00022741"/>
    </source>
</evidence>
<evidence type="ECO:0000256" key="2">
    <source>
        <dbReference type="ARBA" id="ARBA00023134"/>
    </source>
</evidence>
<dbReference type="GO" id="GO:0003924">
    <property type="term" value="F:GTPase activity"/>
    <property type="evidence" value="ECO:0007669"/>
    <property type="project" value="InterPro"/>
</dbReference>
<accession>A0A9Q1MW11</accession>
<name>A0A9Q1MW11_9SOLA</name>
<keyword evidence="5" id="KW-1185">Reference proteome</keyword>
<dbReference type="SMART" id="SM00173">
    <property type="entry name" value="RAS"/>
    <property type="match status" value="1"/>
</dbReference>
<dbReference type="Gene3D" id="3.40.50.300">
    <property type="entry name" value="P-loop containing nucleotide triphosphate hydrolases"/>
    <property type="match status" value="1"/>
</dbReference>
<dbReference type="PRINTS" id="PR00449">
    <property type="entry name" value="RASTRNSFRMNG"/>
</dbReference>
<dbReference type="InterPro" id="IPR005069">
    <property type="entry name" value="Nucl-diP-sugar_transferase"/>
</dbReference>
<dbReference type="PROSITE" id="PS51419">
    <property type="entry name" value="RAB"/>
    <property type="match status" value="1"/>
</dbReference>
<dbReference type="InterPro" id="IPR044821">
    <property type="entry name" value="At1g28695/At4g15970-like"/>
</dbReference>
<evidence type="ECO:0000259" key="3">
    <source>
        <dbReference type="Pfam" id="PF03407"/>
    </source>
</evidence>
<dbReference type="Pfam" id="PF00071">
    <property type="entry name" value="Ras"/>
    <property type="match status" value="1"/>
</dbReference>
<dbReference type="PROSITE" id="PS51420">
    <property type="entry name" value="RHO"/>
    <property type="match status" value="1"/>
</dbReference>
<dbReference type="PANTHER" id="PTHR46038">
    <property type="entry name" value="EXPRESSED PROTEIN-RELATED"/>
    <property type="match status" value="1"/>
</dbReference>
<dbReference type="SMART" id="SM00176">
    <property type="entry name" value="RAN"/>
    <property type="match status" value="1"/>
</dbReference>
<dbReference type="SUPFAM" id="SSF52540">
    <property type="entry name" value="P-loop containing nucleoside triphosphate hydrolases"/>
    <property type="match status" value="1"/>
</dbReference>
<dbReference type="CDD" id="cd04133">
    <property type="entry name" value="Rop_like"/>
    <property type="match status" value="1"/>
</dbReference>
<gene>
    <name evidence="4" type="ORF">K7X08_008355</name>
</gene>
<protein>
    <recommendedName>
        <fullName evidence="3">Nucleotide-diphospho-sugar transferase domain-containing protein</fullName>
    </recommendedName>
</protein>